<feature type="compositionally biased region" description="Polar residues" evidence="1">
    <location>
        <begin position="113"/>
        <end position="129"/>
    </location>
</feature>
<dbReference type="EMBL" id="ML122336">
    <property type="protein sequence ID" value="RPD52886.1"/>
    <property type="molecule type" value="Genomic_DNA"/>
</dbReference>
<gene>
    <name evidence="2" type="ORF">L227DRAFT_427157</name>
</gene>
<protein>
    <submittedName>
        <fullName evidence="2">Uncharacterized protein</fullName>
    </submittedName>
</protein>
<reference evidence="2" key="1">
    <citation type="journal article" date="2018" name="Genome Biol. Evol.">
        <title>Genomics and development of Lentinus tigrinus, a white-rot wood-decaying mushroom with dimorphic fruiting bodies.</title>
        <authorList>
            <person name="Wu B."/>
            <person name="Xu Z."/>
            <person name="Knudson A."/>
            <person name="Carlson A."/>
            <person name="Chen N."/>
            <person name="Kovaka S."/>
            <person name="LaButti K."/>
            <person name="Lipzen A."/>
            <person name="Pennachio C."/>
            <person name="Riley R."/>
            <person name="Schakwitz W."/>
            <person name="Umezawa K."/>
            <person name="Ohm R.A."/>
            <person name="Grigoriev I.V."/>
            <person name="Nagy L.G."/>
            <person name="Gibbons J."/>
            <person name="Hibbett D."/>
        </authorList>
    </citation>
    <scope>NUCLEOTIDE SEQUENCE [LARGE SCALE GENOMIC DNA]</scope>
    <source>
        <strain evidence="2">ALCF2SS1-6</strain>
    </source>
</reference>
<dbReference type="AlphaFoldDB" id="A0A5C2RRU5"/>
<name>A0A5C2RRU5_9APHY</name>
<evidence type="ECO:0000313" key="2">
    <source>
        <dbReference type="EMBL" id="RPD52886.1"/>
    </source>
</evidence>
<accession>A0A5C2RRU5</accession>
<evidence type="ECO:0000313" key="3">
    <source>
        <dbReference type="Proteomes" id="UP000313359"/>
    </source>
</evidence>
<dbReference type="OrthoDB" id="2766461at2759"/>
<feature type="compositionally biased region" description="Basic and acidic residues" evidence="1">
    <location>
        <begin position="1"/>
        <end position="20"/>
    </location>
</feature>
<feature type="compositionally biased region" description="Polar residues" evidence="1">
    <location>
        <begin position="61"/>
        <end position="87"/>
    </location>
</feature>
<sequence>MQRVTYDGRTRSHARSDHPRSPSPLEPHQRPYGGTQSNQSAYCPACPPSALPTPRHGATPNRAQLHTTRSSSRAPRCSPQSRDTSPLPNHKTDITHRGRTTTCKNDGAPPQRSPSLSRGPSAPLSSSIDDSMDGQDVLVSDCTDEDVFEDALSSPVETPSPGAECCMDNRSNIPFPPSAVDVPMPRASSCGQ</sequence>
<dbReference type="Proteomes" id="UP000313359">
    <property type="component" value="Unassembled WGS sequence"/>
</dbReference>
<feature type="region of interest" description="Disordered" evidence="1">
    <location>
        <begin position="149"/>
        <end position="169"/>
    </location>
</feature>
<feature type="region of interest" description="Disordered" evidence="1">
    <location>
        <begin position="1"/>
        <end position="136"/>
    </location>
</feature>
<proteinExistence type="predicted"/>
<evidence type="ECO:0000256" key="1">
    <source>
        <dbReference type="SAM" id="MobiDB-lite"/>
    </source>
</evidence>
<keyword evidence="3" id="KW-1185">Reference proteome</keyword>
<organism evidence="2 3">
    <name type="scientific">Lentinus tigrinus ALCF2SS1-6</name>
    <dbReference type="NCBI Taxonomy" id="1328759"/>
    <lineage>
        <taxon>Eukaryota</taxon>
        <taxon>Fungi</taxon>
        <taxon>Dikarya</taxon>
        <taxon>Basidiomycota</taxon>
        <taxon>Agaricomycotina</taxon>
        <taxon>Agaricomycetes</taxon>
        <taxon>Polyporales</taxon>
        <taxon>Polyporaceae</taxon>
        <taxon>Lentinus</taxon>
    </lineage>
</organism>